<keyword evidence="10" id="KW-1185">Reference proteome</keyword>
<keyword evidence="5 6" id="KW-0411">Iron-sulfur</keyword>
<dbReference type="SFLD" id="SFLDG01069">
    <property type="entry name" value="UPF0313"/>
    <property type="match status" value="1"/>
</dbReference>
<dbReference type="Pfam" id="PF08497">
    <property type="entry name" value="Radical_SAM_N"/>
    <property type="match status" value="1"/>
</dbReference>
<comment type="cofactor">
    <cofactor evidence="6">
        <name>[4Fe-4S] cluster</name>
        <dbReference type="ChEBI" id="CHEBI:49883"/>
    </cofactor>
    <text evidence="6">Binds 1 [4Fe-4S] cluster. The cluster is coordinated with 3 cysteines and an exchangeable S-adenosyl-L-methionine.</text>
</comment>
<evidence type="ECO:0000256" key="1">
    <source>
        <dbReference type="ARBA" id="ARBA00022485"/>
    </source>
</evidence>
<evidence type="ECO:0000259" key="8">
    <source>
        <dbReference type="PROSITE" id="PS51918"/>
    </source>
</evidence>
<dbReference type="GO" id="GO:0003824">
    <property type="term" value="F:catalytic activity"/>
    <property type="evidence" value="ECO:0007669"/>
    <property type="project" value="InterPro"/>
</dbReference>
<dbReference type="STRING" id="1969733.B5V00_14375"/>
<feature type="domain" description="Radical SAM core" evidence="8">
    <location>
        <begin position="307"/>
        <end position="587"/>
    </location>
</feature>
<dbReference type="AlphaFoldDB" id="A0A1X0XW69"/>
<dbReference type="GO" id="GO:0051539">
    <property type="term" value="F:4 iron, 4 sulfur cluster binding"/>
    <property type="evidence" value="ECO:0007669"/>
    <property type="project" value="UniProtKB-KW"/>
</dbReference>
<accession>A0A1X0XW69</accession>
<keyword evidence="4 6" id="KW-0408">Iron</keyword>
<evidence type="ECO:0000256" key="5">
    <source>
        <dbReference type="ARBA" id="ARBA00023014"/>
    </source>
</evidence>
<feature type="binding site" evidence="6">
    <location>
        <position position="321"/>
    </location>
    <ligand>
        <name>[4Fe-4S] cluster</name>
        <dbReference type="ChEBI" id="CHEBI:49883"/>
        <note>4Fe-4S-S-AdoMet</note>
    </ligand>
</feature>
<proteinExistence type="inferred from homology"/>
<evidence type="ECO:0000256" key="4">
    <source>
        <dbReference type="ARBA" id="ARBA00023004"/>
    </source>
</evidence>
<organism evidence="9 10">
    <name type="scientific">Geothermobacter hydrogeniphilus</name>
    <dbReference type="NCBI Taxonomy" id="1969733"/>
    <lineage>
        <taxon>Bacteria</taxon>
        <taxon>Pseudomonadati</taxon>
        <taxon>Thermodesulfobacteriota</taxon>
        <taxon>Desulfuromonadia</taxon>
        <taxon>Desulfuromonadales</taxon>
        <taxon>Geothermobacteraceae</taxon>
        <taxon>Geothermobacter</taxon>
    </lineage>
</organism>
<dbReference type="GO" id="GO:0005506">
    <property type="term" value="F:iron ion binding"/>
    <property type="evidence" value="ECO:0007669"/>
    <property type="project" value="UniProtKB-UniRule"/>
</dbReference>
<evidence type="ECO:0000256" key="3">
    <source>
        <dbReference type="ARBA" id="ARBA00022723"/>
    </source>
</evidence>
<keyword evidence="3 6" id="KW-0479">Metal-binding</keyword>
<dbReference type="PROSITE" id="PS01278">
    <property type="entry name" value="MTTASE_RADICAL"/>
    <property type="match status" value="1"/>
</dbReference>
<dbReference type="EMBL" id="NAAD01000022">
    <property type="protein sequence ID" value="ORJ57116.1"/>
    <property type="molecule type" value="Genomic_DNA"/>
</dbReference>
<dbReference type="InterPro" id="IPR006638">
    <property type="entry name" value="Elp3/MiaA/NifB-like_rSAM"/>
</dbReference>
<evidence type="ECO:0000313" key="10">
    <source>
        <dbReference type="Proteomes" id="UP000193136"/>
    </source>
</evidence>
<keyword evidence="2 6" id="KW-0949">S-adenosyl-L-methionine</keyword>
<dbReference type="PANTHER" id="PTHR32331">
    <property type="entry name" value="UPF0313 PROTEIN YGIQ"/>
    <property type="match status" value="1"/>
</dbReference>
<feature type="binding site" evidence="6">
    <location>
        <position position="328"/>
    </location>
    <ligand>
        <name>[4Fe-4S] cluster</name>
        <dbReference type="ChEBI" id="CHEBI:49883"/>
        <note>4Fe-4S-S-AdoMet</note>
    </ligand>
</feature>
<comment type="caution">
    <text evidence="9">The sequence shown here is derived from an EMBL/GenBank/DDBJ whole genome shotgun (WGS) entry which is preliminary data.</text>
</comment>
<dbReference type="RefSeq" id="WP_085011514.1">
    <property type="nucleotide sequence ID" value="NZ_NAAD01000022.1"/>
</dbReference>
<dbReference type="InterPro" id="IPR058240">
    <property type="entry name" value="rSAM_sf"/>
</dbReference>
<dbReference type="InterPro" id="IPR013704">
    <property type="entry name" value="UPF0313_N"/>
</dbReference>
<dbReference type="InterPro" id="IPR022946">
    <property type="entry name" value="UPF0313"/>
</dbReference>
<dbReference type="Proteomes" id="UP000193136">
    <property type="component" value="Unassembled WGS sequence"/>
</dbReference>
<dbReference type="Gene3D" id="3.80.30.20">
    <property type="entry name" value="tm_1862 like domain"/>
    <property type="match status" value="1"/>
</dbReference>
<dbReference type="InterPro" id="IPR020612">
    <property type="entry name" value="Methylthiotransferase_CS"/>
</dbReference>
<comment type="similarity">
    <text evidence="6">Belongs to the UPF0313 family.</text>
</comment>
<sequence length="636" mass="72378">MTEIPRDIPLDAWLPTSRAEMRARDWQQADVIIVSGDAYVDHPSFGGAVIGRLLEDLGLKVAVLPQPNWRDDLRDFRKLGAPRLFFAVTAGCMDSMVNHYTASRRRRADDAYTAGGRSGMRPDYAVSVYSRILKRLYPETPVVIGGIEASLRRVTHYDYWSDSFKPTILADSGADLLVYGMGEKPLTEIVRLLQRGVPFERLDTLEQTALLRPVESLPRCRKWRDEELASHESCLKNKKLQAKNFARIETESNRLQSRVRFLQRVNEKMLVINPPAALLDEKELDRSFALPYTRLPHPRYRGKTIPAFEMIKDSITLHRGCFGGCSFCTISAHQGKFITSRSESSILAELEQLTARPGFCGTLSDLGGPSANMYRMQGKNLDQCRHCARPSCLHPAVCANLDTRHRPLINLYRKVSGHPAVRHVHIGSGLRYDLFMHPTDDKELAADHAEYLEELVTRHVSGRLKVAPEHASDKILALMRKPSFAMFRELKRRFEQICREHNLNQQLIPYLISGHPGCGLEEMAELALKTRELGYRVEQVQLFTPTPMTLAAEMYATGIDPHSGRPIACATTDHLREEQHRLLFWYRPEELPKIVRSLHAAGLPCLARQFNEKPDGRNKKRKGKRGTGRRNDRNRH</sequence>
<evidence type="ECO:0000256" key="6">
    <source>
        <dbReference type="HAMAP-Rule" id="MF_01251"/>
    </source>
</evidence>
<dbReference type="OrthoDB" id="9803479at2"/>
<evidence type="ECO:0000313" key="9">
    <source>
        <dbReference type="EMBL" id="ORJ57116.1"/>
    </source>
</evidence>
<dbReference type="InterPro" id="IPR007197">
    <property type="entry name" value="rSAM"/>
</dbReference>
<dbReference type="SFLD" id="SFLDG01082">
    <property type="entry name" value="B12-binding_domain_containing"/>
    <property type="match status" value="1"/>
</dbReference>
<dbReference type="HAMAP" id="MF_01251">
    <property type="entry name" value="UPF0313"/>
    <property type="match status" value="1"/>
</dbReference>
<feature type="binding site" evidence="6">
    <location>
        <position position="325"/>
    </location>
    <ligand>
        <name>[4Fe-4S] cluster</name>
        <dbReference type="ChEBI" id="CHEBI:49883"/>
        <note>4Fe-4S-S-AdoMet</note>
    </ligand>
</feature>
<feature type="compositionally biased region" description="Basic residues" evidence="7">
    <location>
        <begin position="618"/>
        <end position="636"/>
    </location>
</feature>
<dbReference type="NCBIfam" id="TIGR03904">
    <property type="entry name" value="SAM_YgiQ"/>
    <property type="match status" value="1"/>
</dbReference>
<name>A0A1X0XW69_9BACT</name>
<reference evidence="9 10" key="1">
    <citation type="submission" date="2017-03" db="EMBL/GenBank/DDBJ databases">
        <title>Genome sequence of Geothermobacter sp. EPR-M, Deep-Sea Iron Reducer.</title>
        <authorList>
            <person name="Tully B."/>
            <person name="Savalia P."/>
            <person name="Abuyen K."/>
            <person name="Baughan C."/>
            <person name="Romero E."/>
            <person name="Ronkowski C."/>
            <person name="Torres B."/>
            <person name="Tremblay J."/>
            <person name="Trujillo A."/>
            <person name="Tyler M."/>
            <person name="Perez-Rodriguez I."/>
            <person name="Amend J."/>
        </authorList>
    </citation>
    <scope>NUCLEOTIDE SEQUENCE [LARGE SCALE GENOMIC DNA]</scope>
    <source>
        <strain evidence="9 10">EPR-M</strain>
    </source>
</reference>
<dbReference type="PANTHER" id="PTHR32331:SF0">
    <property type="entry name" value="UPF0313 PROTEIN YGIQ"/>
    <property type="match status" value="1"/>
</dbReference>
<feature type="region of interest" description="Disordered" evidence="7">
    <location>
        <begin position="609"/>
        <end position="636"/>
    </location>
</feature>
<evidence type="ECO:0000256" key="2">
    <source>
        <dbReference type="ARBA" id="ARBA00022691"/>
    </source>
</evidence>
<dbReference type="PROSITE" id="PS51918">
    <property type="entry name" value="RADICAL_SAM"/>
    <property type="match status" value="1"/>
</dbReference>
<evidence type="ECO:0000256" key="7">
    <source>
        <dbReference type="SAM" id="MobiDB-lite"/>
    </source>
</evidence>
<protein>
    <submittedName>
        <fullName evidence="9">YgiQ family radical SAM protein</fullName>
    </submittedName>
</protein>
<dbReference type="InterPro" id="IPR023404">
    <property type="entry name" value="rSAM_horseshoe"/>
</dbReference>
<dbReference type="SUPFAM" id="SSF102114">
    <property type="entry name" value="Radical SAM enzymes"/>
    <property type="match status" value="1"/>
</dbReference>
<keyword evidence="1 6" id="KW-0004">4Fe-4S</keyword>
<dbReference type="SMART" id="SM00729">
    <property type="entry name" value="Elp3"/>
    <property type="match status" value="1"/>
</dbReference>
<dbReference type="SFLD" id="SFLDS00029">
    <property type="entry name" value="Radical_SAM"/>
    <property type="match status" value="1"/>
</dbReference>
<gene>
    <name evidence="9" type="ORF">B5V00_14375</name>
</gene>